<feature type="transmembrane region" description="Helical" evidence="3">
    <location>
        <begin position="644"/>
        <end position="665"/>
    </location>
</feature>
<dbReference type="OrthoDB" id="2019572at2759"/>
<dbReference type="PANTHER" id="PTHR32208">
    <property type="entry name" value="SECRETED PROTEIN-RELATED"/>
    <property type="match status" value="1"/>
</dbReference>
<protein>
    <submittedName>
        <fullName evidence="7">Glyoxal oxidase</fullName>
    </submittedName>
</protein>
<accession>A0A9P3URE8</accession>
<dbReference type="Proteomes" id="UP001063166">
    <property type="component" value="Unassembled WGS sequence"/>
</dbReference>
<dbReference type="CDD" id="cd02851">
    <property type="entry name" value="E_set_GO_C"/>
    <property type="match status" value="1"/>
</dbReference>
<dbReference type="Pfam" id="PF09118">
    <property type="entry name" value="GO-like_E_set"/>
    <property type="match status" value="1"/>
</dbReference>
<dbReference type="InterPro" id="IPR009880">
    <property type="entry name" value="Glyoxal_oxidase_N"/>
</dbReference>
<evidence type="ECO:0000259" key="6">
    <source>
        <dbReference type="Pfam" id="PF09118"/>
    </source>
</evidence>
<evidence type="ECO:0000259" key="5">
    <source>
        <dbReference type="Pfam" id="PF07250"/>
    </source>
</evidence>
<dbReference type="Pfam" id="PF07250">
    <property type="entry name" value="Glyoxal_oxid_N"/>
    <property type="match status" value="1"/>
</dbReference>
<dbReference type="Gene3D" id="2.60.40.10">
    <property type="entry name" value="Immunoglobulins"/>
    <property type="match status" value="1"/>
</dbReference>
<dbReference type="SUPFAM" id="SSF50965">
    <property type="entry name" value="Galactose oxidase, central domain"/>
    <property type="match status" value="1"/>
</dbReference>
<keyword evidence="3" id="KW-0472">Membrane</keyword>
<keyword evidence="1 4" id="KW-0732">Signal</keyword>
<dbReference type="EMBL" id="BRPK01000008">
    <property type="protein sequence ID" value="GLB40151.1"/>
    <property type="molecule type" value="Genomic_DNA"/>
</dbReference>
<sequence>MVVRLARCSLWLALASSSGFATNAGAFVQVGDTLVSALIMFLGNEEKVYILDKAEGNAAAINGHPAWGSVWDISTQQATVMDVRTNTFCASGMHLPNGSYVTFGGNGAVGRGGFVGSQRNANGFGTWDSEYQDFDGSRGIRILNPCPDSESMSSPSCQWFDDPSVLSMQKQRWYAGTEALADGSVALIGGFVNGGYVNRNYPNVDPEFENGAAESTYEIFPANGRAAQTMQFMIKTSGLNSYAHAYLLNSGKMLVQANISTVIWEYNNNVETHLPDMPNNVARVYPASGAVAMLPLTPANNYTPTILFCGGVSMPDEAWGSYSQPAVNTWNHPASRDCQRLTPEPPDGSQPKYEADDDMLEGRTMGQFILLPDGTMLVINGALNGTAGYSFATGETPSPADMPYGMSLAAAPLGTPAIYDPNAPKGQRWSNTGLGTSQIARLYHSTAILLPDASVFVAGSNPNTDVNLTTVFPTTYKAEVFYPPYFRASTRPVPSGIPKSISYGGQPFDLTLSASSYTGSANEAAKSATVVLLRGGVSTHAMNMGQRYLQLNNTFTVQKGGKIVLHVAQAPNPNVFQPGPALLFVTISRIPSIGKMVIVGNGQLGMQPTNAPSTLPQSVLLESDGSGNATNDRPALNGAGTGTVGTLAVVLNALCLAVILAPVVLRLFCTVPHHNVPPEMVGIRIDRDTAEAVTADTLT</sequence>
<dbReference type="PANTHER" id="PTHR32208:SF21">
    <property type="entry name" value="LOW QUALITY PROTEIN: ALDEHYDE OXIDASE GLOX-LIKE"/>
    <property type="match status" value="1"/>
</dbReference>
<gene>
    <name evidence="7" type="ORF">LshimejAT787_0800220</name>
</gene>
<keyword evidence="8" id="KW-1185">Reference proteome</keyword>
<comment type="caution">
    <text evidence="7">The sequence shown here is derived from an EMBL/GenBank/DDBJ whole genome shotgun (WGS) entry which is preliminary data.</text>
</comment>
<keyword evidence="3" id="KW-0812">Transmembrane</keyword>
<feature type="domain" description="Glyoxal oxidase N-terminal" evidence="5">
    <location>
        <begin position="134"/>
        <end position="485"/>
    </location>
</feature>
<reference evidence="7" key="1">
    <citation type="submission" date="2022-07" db="EMBL/GenBank/DDBJ databases">
        <title>The genome of Lyophyllum shimeji provides insight into the initial evolution of ectomycorrhizal fungal genome.</title>
        <authorList>
            <person name="Kobayashi Y."/>
            <person name="Shibata T."/>
            <person name="Hirakawa H."/>
            <person name="Shigenobu S."/>
            <person name="Nishiyama T."/>
            <person name="Yamada A."/>
            <person name="Hasebe M."/>
            <person name="Kawaguchi M."/>
        </authorList>
    </citation>
    <scope>NUCLEOTIDE SEQUENCE</scope>
    <source>
        <strain evidence="7">AT787</strain>
    </source>
</reference>
<name>A0A9P3URE8_LYOSH</name>
<evidence type="ECO:0000313" key="7">
    <source>
        <dbReference type="EMBL" id="GLB40151.1"/>
    </source>
</evidence>
<evidence type="ECO:0000256" key="1">
    <source>
        <dbReference type="ARBA" id="ARBA00022729"/>
    </source>
</evidence>
<keyword evidence="3" id="KW-1133">Transmembrane helix</keyword>
<organism evidence="7 8">
    <name type="scientific">Lyophyllum shimeji</name>
    <name type="common">Hon-shimeji</name>
    <name type="synonym">Tricholoma shimeji</name>
    <dbReference type="NCBI Taxonomy" id="47721"/>
    <lineage>
        <taxon>Eukaryota</taxon>
        <taxon>Fungi</taxon>
        <taxon>Dikarya</taxon>
        <taxon>Basidiomycota</taxon>
        <taxon>Agaricomycotina</taxon>
        <taxon>Agaricomycetes</taxon>
        <taxon>Agaricomycetidae</taxon>
        <taxon>Agaricales</taxon>
        <taxon>Tricholomatineae</taxon>
        <taxon>Lyophyllaceae</taxon>
        <taxon>Lyophyllum</taxon>
    </lineage>
</organism>
<proteinExistence type="predicted"/>
<evidence type="ECO:0000313" key="8">
    <source>
        <dbReference type="Proteomes" id="UP001063166"/>
    </source>
</evidence>
<evidence type="ECO:0000256" key="4">
    <source>
        <dbReference type="SAM" id="SignalP"/>
    </source>
</evidence>
<dbReference type="InterPro" id="IPR014756">
    <property type="entry name" value="Ig_E-set"/>
</dbReference>
<dbReference type="SUPFAM" id="SSF81296">
    <property type="entry name" value="E set domains"/>
    <property type="match status" value="1"/>
</dbReference>
<dbReference type="Gene3D" id="2.130.10.80">
    <property type="entry name" value="Galactose oxidase/kelch, beta-propeller"/>
    <property type="match status" value="1"/>
</dbReference>
<feature type="domain" description="Galactose oxidase-like Early set" evidence="6">
    <location>
        <begin position="491"/>
        <end position="598"/>
    </location>
</feature>
<evidence type="ECO:0000256" key="3">
    <source>
        <dbReference type="SAM" id="Phobius"/>
    </source>
</evidence>
<dbReference type="AlphaFoldDB" id="A0A9P3URE8"/>
<evidence type="ECO:0000256" key="2">
    <source>
        <dbReference type="SAM" id="MobiDB-lite"/>
    </source>
</evidence>
<feature type="chain" id="PRO_5040214622" evidence="4">
    <location>
        <begin position="22"/>
        <end position="699"/>
    </location>
</feature>
<feature type="signal peptide" evidence="4">
    <location>
        <begin position="1"/>
        <end position="21"/>
    </location>
</feature>
<feature type="region of interest" description="Disordered" evidence="2">
    <location>
        <begin position="333"/>
        <end position="354"/>
    </location>
</feature>
<dbReference type="InterPro" id="IPR015202">
    <property type="entry name" value="GO-like_E_set"/>
</dbReference>
<dbReference type="InterPro" id="IPR013783">
    <property type="entry name" value="Ig-like_fold"/>
</dbReference>
<dbReference type="InterPro" id="IPR037293">
    <property type="entry name" value="Gal_Oxidase_central_sf"/>
</dbReference>
<dbReference type="InterPro" id="IPR011043">
    <property type="entry name" value="Gal_Oxase/kelch_b-propeller"/>
</dbReference>